<dbReference type="InterPro" id="IPR036034">
    <property type="entry name" value="PDZ_sf"/>
</dbReference>
<dbReference type="EMBL" id="CP009416">
    <property type="protein sequence ID" value="AJD92100.1"/>
    <property type="molecule type" value="Genomic_DNA"/>
</dbReference>
<sequence>MFNQWISELPGALLGLLNPVLLIGMIAAIVAGTVRLKRERRDVRTAVKPWYIECLSFFGISLVIGLILSAVISGAGLVLDTFWIYAVSLVMILAAVTGQFRLLSAGFLFPVVLAAIISLDYFNVTLPDLVPLLPQVFTAAGIIMGLLLIAEGLMIQLNAVKQTSPRLIRTPRGMKAGAFFTKRIWLVPLLIPVPNGLISEAGWWPLIGAGDTFSLMIFPAILGYQLTVVHDLPKNILRSTGTQVIWLGVLSGVIAAGSLLAPYLIYAAFGLAFAGRLFILLKTRAVCRKSGYHFLNGEKGVMIIDVLPDTPAAKMGLARGEMVHKVNGIVVRNEREFYEAVQKSLAHCKLEVFNHAGEIRYTQAALYEGQHYQLGLILIEDRNRETA</sequence>
<dbReference type="SMART" id="SM00228">
    <property type="entry name" value="PDZ"/>
    <property type="match status" value="1"/>
</dbReference>
<evidence type="ECO:0000313" key="3">
    <source>
        <dbReference type="EMBL" id="AJD92100.1"/>
    </source>
</evidence>
<name>A0A0B5AP95_9BACL</name>
<feature type="domain" description="PDZ" evidence="2">
    <location>
        <begin position="291"/>
        <end position="356"/>
    </location>
</feature>
<feature type="transmembrane region" description="Helical" evidence="1">
    <location>
        <begin position="176"/>
        <end position="197"/>
    </location>
</feature>
<dbReference type="SUPFAM" id="SSF50156">
    <property type="entry name" value="PDZ domain-like"/>
    <property type="match status" value="1"/>
</dbReference>
<keyword evidence="1" id="KW-0472">Membrane</keyword>
<dbReference type="InterPro" id="IPR001478">
    <property type="entry name" value="PDZ"/>
</dbReference>
<dbReference type="PROSITE" id="PS50106">
    <property type="entry name" value="PDZ"/>
    <property type="match status" value="1"/>
</dbReference>
<protein>
    <recommendedName>
        <fullName evidence="2">PDZ domain-containing protein</fullName>
    </recommendedName>
</protein>
<accession>A0A0B5AP95</accession>
<feature type="transmembrane region" description="Helical" evidence="1">
    <location>
        <begin position="136"/>
        <end position="155"/>
    </location>
</feature>
<evidence type="ECO:0000256" key="1">
    <source>
        <dbReference type="SAM" id="Phobius"/>
    </source>
</evidence>
<dbReference type="BioCyc" id="JESP1508404:G14D9-12064-MONOMER"/>
<dbReference type="Gene3D" id="2.30.42.10">
    <property type="match status" value="1"/>
</dbReference>
<dbReference type="Proteomes" id="UP000031449">
    <property type="component" value="Chromosome"/>
</dbReference>
<evidence type="ECO:0000259" key="2">
    <source>
        <dbReference type="PROSITE" id="PS50106"/>
    </source>
</evidence>
<feature type="transmembrane region" description="Helical" evidence="1">
    <location>
        <begin position="82"/>
        <end position="100"/>
    </location>
</feature>
<dbReference type="KEGG" id="jeo:JMA_27830"/>
<keyword evidence="4" id="KW-1185">Reference proteome</keyword>
<dbReference type="HOGENOM" id="CLU_051142_1_0_9"/>
<dbReference type="AlphaFoldDB" id="A0A0B5AP95"/>
<feature type="transmembrane region" description="Helical" evidence="1">
    <location>
        <begin position="203"/>
        <end position="224"/>
    </location>
</feature>
<evidence type="ECO:0000313" key="4">
    <source>
        <dbReference type="Proteomes" id="UP000031449"/>
    </source>
</evidence>
<feature type="transmembrane region" description="Helical" evidence="1">
    <location>
        <begin position="107"/>
        <end position="124"/>
    </location>
</feature>
<feature type="transmembrane region" description="Helical" evidence="1">
    <location>
        <begin position="236"/>
        <end position="257"/>
    </location>
</feature>
<organism evidence="3 4">
    <name type="scientific">Jeotgalibacillus malaysiensis</name>
    <dbReference type="NCBI Taxonomy" id="1508404"/>
    <lineage>
        <taxon>Bacteria</taxon>
        <taxon>Bacillati</taxon>
        <taxon>Bacillota</taxon>
        <taxon>Bacilli</taxon>
        <taxon>Bacillales</taxon>
        <taxon>Caryophanaceae</taxon>
        <taxon>Jeotgalibacillus</taxon>
    </lineage>
</organism>
<dbReference type="OrthoDB" id="198399at2"/>
<keyword evidence="1" id="KW-1133">Transmembrane helix</keyword>
<proteinExistence type="predicted"/>
<reference evidence="3 4" key="1">
    <citation type="submission" date="2014-08" db="EMBL/GenBank/DDBJ databases">
        <title>Complete genome of a marine bacteria Jeotgalibacillus malaysiensis.</title>
        <authorList>
            <person name="Yaakop A.S."/>
            <person name="Chan K.-G."/>
            <person name="Goh K.M."/>
        </authorList>
    </citation>
    <scope>NUCLEOTIDE SEQUENCE [LARGE SCALE GENOMIC DNA]</scope>
    <source>
        <strain evidence="3 4">D5</strain>
    </source>
</reference>
<keyword evidence="1" id="KW-0812">Transmembrane</keyword>
<gene>
    <name evidence="3" type="ORF">JMA_27830</name>
</gene>
<feature type="transmembrane region" description="Helical" evidence="1">
    <location>
        <begin position="12"/>
        <end position="34"/>
    </location>
</feature>
<dbReference type="STRING" id="1508404.JMA_27830"/>
<feature type="transmembrane region" description="Helical" evidence="1">
    <location>
        <begin position="55"/>
        <end position="76"/>
    </location>
</feature>